<dbReference type="GO" id="GO:0016151">
    <property type="term" value="F:nickel cation binding"/>
    <property type="evidence" value="ECO:0007669"/>
    <property type="project" value="UniProtKB-UniRule"/>
</dbReference>
<accession>A0A1M5QG42</accession>
<dbReference type="Proteomes" id="UP000199758">
    <property type="component" value="Unassembled WGS sequence"/>
</dbReference>
<evidence type="ECO:0000313" key="6">
    <source>
        <dbReference type="Proteomes" id="UP000199758"/>
    </source>
</evidence>
<dbReference type="InterPro" id="IPR002669">
    <property type="entry name" value="UreD"/>
</dbReference>
<dbReference type="STRING" id="490188.SAMN04488068_2596"/>
<keyword evidence="3 4" id="KW-0143">Chaperone</keyword>
<dbReference type="AlphaFoldDB" id="A0A1M5QG42"/>
<dbReference type="Pfam" id="PF01774">
    <property type="entry name" value="UreD"/>
    <property type="match status" value="1"/>
</dbReference>
<evidence type="ECO:0000256" key="1">
    <source>
        <dbReference type="ARBA" id="ARBA00007177"/>
    </source>
</evidence>
<dbReference type="GO" id="GO:0005737">
    <property type="term" value="C:cytoplasm"/>
    <property type="evidence" value="ECO:0007669"/>
    <property type="project" value="UniProtKB-SubCell"/>
</dbReference>
<gene>
    <name evidence="4" type="primary">ureD</name>
    <name evidence="5" type="ORF">SAMN04488068_2596</name>
</gene>
<name>A0A1M5QG42_9GAMM</name>
<sequence>MILTMSLPMLPPELSSSPLRAVPHQRVDGAARLVYRGDADGRTRLADLYQRAPCRVLFPDVDAGQPPQAVMLTTSGGLTGGDRLSLQIEAGAGCTLTATTQAAEKLYRALPGDAPTRIDIGLRVGDGAWAEWLAQETILFDRSQLRRSLSADVAGSGRLLAVESLVFGRTAMGERYDSGTLHDAWRIRCDGRLMWADTLRLGGDVAAARAQPFGFGTAHACATLVYVGADASALLAPLRERLAVLGGGVAATCIERVLIVRVLADDAPAMRAAVRIAAGALRAMAGGLPVRLPKVWDC</sequence>
<evidence type="ECO:0000313" key="5">
    <source>
        <dbReference type="EMBL" id="SHH13022.1"/>
    </source>
</evidence>
<comment type="similarity">
    <text evidence="1 4">Belongs to the UreD family.</text>
</comment>
<dbReference type="EMBL" id="FQWZ01000006">
    <property type="protein sequence ID" value="SHH13022.1"/>
    <property type="molecule type" value="Genomic_DNA"/>
</dbReference>
<keyword evidence="4" id="KW-0963">Cytoplasm</keyword>
<protein>
    <recommendedName>
        <fullName evidence="4">Urease accessory protein UreD</fullName>
    </recommendedName>
</protein>
<comment type="subunit">
    <text evidence="4">UreD, UreF and UreG form a complex that acts as a GTP-hydrolysis-dependent molecular chaperone, activating the urease apoprotein by helping to assemble the nickel containing metallocenter of UreC. The UreE protein probably delivers the nickel.</text>
</comment>
<dbReference type="PANTHER" id="PTHR33643:SF1">
    <property type="entry name" value="UREASE ACCESSORY PROTEIN D"/>
    <property type="match status" value="1"/>
</dbReference>
<keyword evidence="2 4" id="KW-0996">Nickel insertion</keyword>
<keyword evidence="6" id="KW-1185">Reference proteome</keyword>
<evidence type="ECO:0000256" key="4">
    <source>
        <dbReference type="HAMAP-Rule" id="MF_01384"/>
    </source>
</evidence>
<dbReference type="HAMAP" id="MF_01384">
    <property type="entry name" value="UreD"/>
    <property type="match status" value="1"/>
</dbReference>
<comment type="subcellular location">
    <subcellularLocation>
        <location evidence="4">Cytoplasm</location>
    </subcellularLocation>
</comment>
<comment type="function">
    <text evidence="4">Required for maturation of urease via the functional incorporation of the urease nickel metallocenter.</text>
</comment>
<dbReference type="RefSeq" id="WP_072898098.1">
    <property type="nucleotide sequence ID" value="NZ_FQWZ01000006.1"/>
</dbReference>
<proteinExistence type="inferred from homology"/>
<evidence type="ECO:0000256" key="3">
    <source>
        <dbReference type="ARBA" id="ARBA00023186"/>
    </source>
</evidence>
<organism evidence="5 6">
    <name type="scientific">Hydrocarboniphaga daqingensis</name>
    <dbReference type="NCBI Taxonomy" id="490188"/>
    <lineage>
        <taxon>Bacteria</taxon>
        <taxon>Pseudomonadati</taxon>
        <taxon>Pseudomonadota</taxon>
        <taxon>Gammaproteobacteria</taxon>
        <taxon>Nevskiales</taxon>
        <taxon>Nevskiaceae</taxon>
        <taxon>Hydrocarboniphaga</taxon>
    </lineage>
</organism>
<dbReference type="PANTHER" id="PTHR33643">
    <property type="entry name" value="UREASE ACCESSORY PROTEIN D"/>
    <property type="match status" value="1"/>
</dbReference>
<reference evidence="5 6" key="1">
    <citation type="submission" date="2016-11" db="EMBL/GenBank/DDBJ databases">
        <authorList>
            <person name="Jaros S."/>
            <person name="Januszkiewicz K."/>
            <person name="Wedrychowicz H."/>
        </authorList>
    </citation>
    <scope>NUCLEOTIDE SEQUENCE [LARGE SCALE GENOMIC DNA]</scope>
    <source>
        <strain evidence="5 6">CGMCC 1.7049</strain>
    </source>
</reference>
<evidence type="ECO:0000256" key="2">
    <source>
        <dbReference type="ARBA" id="ARBA00022988"/>
    </source>
</evidence>